<dbReference type="Gene3D" id="3.30.470.20">
    <property type="entry name" value="ATP-grasp fold, B domain"/>
    <property type="match status" value="1"/>
</dbReference>
<comment type="caution">
    <text evidence="7">The sequence shown here is derived from an EMBL/GenBank/DDBJ whole genome shotgun (WGS) entry which is preliminary data.</text>
</comment>
<feature type="binding site" evidence="4">
    <location>
        <begin position="155"/>
        <end position="161"/>
    </location>
    <ligand>
        <name>ATP</name>
        <dbReference type="ChEBI" id="CHEBI:30616"/>
    </ligand>
</feature>
<dbReference type="Gene3D" id="3.40.50.20">
    <property type="match status" value="1"/>
</dbReference>
<gene>
    <name evidence="4 5" type="primary">purK</name>
    <name evidence="7" type="ORF">ACFSNB_09690</name>
</gene>
<dbReference type="InterPro" id="IPR016185">
    <property type="entry name" value="PreATP-grasp_dom_sf"/>
</dbReference>
<dbReference type="InterPro" id="IPR011761">
    <property type="entry name" value="ATP-grasp"/>
</dbReference>
<reference evidence="8" key="1">
    <citation type="journal article" date="2019" name="Int. J. Syst. Evol. Microbiol.">
        <title>The Global Catalogue of Microorganisms (GCM) 10K type strain sequencing project: providing services to taxonomists for standard genome sequencing and annotation.</title>
        <authorList>
            <consortium name="The Broad Institute Genomics Platform"/>
            <consortium name="The Broad Institute Genome Sequencing Center for Infectious Disease"/>
            <person name="Wu L."/>
            <person name="Ma J."/>
        </authorList>
    </citation>
    <scope>NUCLEOTIDE SEQUENCE [LARGE SCALE GENOMIC DNA]</scope>
    <source>
        <strain evidence="8">KCTC 15012</strain>
    </source>
</reference>
<feature type="binding site" evidence="4">
    <location>
        <position position="110"/>
    </location>
    <ligand>
        <name>ATP</name>
        <dbReference type="ChEBI" id="CHEBI:30616"/>
    </ligand>
</feature>
<dbReference type="InterPro" id="IPR040686">
    <property type="entry name" value="PurK_C"/>
</dbReference>
<dbReference type="Pfam" id="PF17769">
    <property type="entry name" value="PurK_C"/>
    <property type="match status" value="1"/>
</dbReference>
<evidence type="ECO:0000256" key="5">
    <source>
        <dbReference type="RuleBase" id="RU361200"/>
    </source>
</evidence>
<dbReference type="InterPro" id="IPR003135">
    <property type="entry name" value="ATP-grasp_carboxylate-amine"/>
</dbReference>
<dbReference type="NCBIfam" id="NF004676">
    <property type="entry name" value="PRK06019.1-2"/>
    <property type="match status" value="1"/>
</dbReference>
<comment type="function">
    <text evidence="5">Catalyzes the ATP-dependent conversion of 5-aminoimidazole ribonucleotide (AIR) and HCO(3)- to N5-carboxyaminoimidazole ribonucleotide (N5-CAIR).</text>
</comment>
<evidence type="ECO:0000256" key="2">
    <source>
        <dbReference type="ARBA" id="ARBA00022755"/>
    </source>
</evidence>
<keyword evidence="4 5" id="KW-0436">Ligase</keyword>
<dbReference type="NCBIfam" id="NF004675">
    <property type="entry name" value="PRK06019.1-1"/>
    <property type="match status" value="1"/>
</dbReference>
<dbReference type="PANTHER" id="PTHR11609">
    <property type="entry name" value="PURINE BIOSYNTHESIS PROTEIN 6/7, PUR6/7"/>
    <property type="match status" value="1"/>
</dbReference>
<feature type="binding site" evidence="4">
    <location>
        <begin position="275"/>
        <end position="276"/>
    </location>
    <ligand>
        <name>ATP</name>
        <dbReference type="ChEBI" id="CHEBI:30616"/>
    </ligand>
</feature>
<evidence type="ECO:0000256" key="4">
    <source>
        <dbReference type="HAMAP-Rule" id="MF_01928"/>
    </source>
</evidence>
<dbReference type="InterPro" id="IPR005875">
    <property type="entry name" value="PurK"/>
</dbReference>
<dbReference type="RefSeq" id="WP_377315975.1">
    <property type="nucleotide sequence ID" value="NZ_JBHUIY010000016.1"/>
</dbReference>
<evidence type="ECO:0000256" key="3">
    <source>
        <dbReference type="ARBA" id="ARBA00022840"/>
    </source>
</evidence>
<dbReference type="EMBL" id="JBHUIY010000016">
    <property type="protein sequence ID" value="MFD2234078.1"/>
    <property type="molecule type" value="Genomic_DNA"/>
</dbReference>
<dbReference type="Gene3D" id="3.30.1490.20">
    <property type="entry name" value="ATP-grasp fold, A domain"/>
    <property type="match status" value="1"/>
</dbReference>
<keyword evidence="3 4" id="KW-0067">ATP-binding</keyword>
<keyword evidence="1 4" id="KW-0547">Nucleotide-binding</keyword>
<comment type="function">
    <text evidence="4">Catalyzes the ATP-dependent conversion of 5-aminoimidazole ribonucleotide (AIR) and HCO(3)(-) to N5-carboxyaminoimidazole ribonucleotide (N5-CAIR).</text>
</comment>
<feature type="binding site" evidence="4">
    <location>
        <position position="222"/>
    </location>
    <ligand>
        <name>ATP</name>
        <dbReference type="ChEBI" id="CHEBI:30616"/>
    </ligand>
</feature>
<comment type="pathway">
    <text evidence="4 5">Purine metabolism; IMP biosynthesis via de novo pathway; 5-amino-1-(5-phospho-D-ribosyl)imidazole-4-carboxylate from 5-amino-1-(5-phospho-D-ribosyl)imidazole (N5-CAIR route): step 1/2.</text>
</comment>
<dbReference type="InterPro" id="IPR054350">
    <property type="entry name" value="PurT/PurK_preATP-grasp"/>
</dbReference>
<dbReference type="PANTHER" id="PTHR11609:SF5">
    <property type="entry name" value="PHOSPHORIBOSYLAMINOIMIDAZOLE CARBOXYLASE"/>
    <property type="match status" value="1"/>
</dbReference>
<dbReference type="SUPFAM" id="SSF51246">
    <property type="entry name" value="Rudiment single hybrid motif"/>
    <property type="match status" value="1"/>
</dbReference>
<dbReference type="InterPro" id="IPR011054">
    <property type="entry name" value="Rudment_hybrid_motif"/>
</dbReference>
<evidence type="ECO:0000313" key="8">
    <source>
        <dbReference type="Proteomes" id="UP001597296"/>
    </source>
</evidence>
<comment type="catalytic activity">
    <reaction evidence="4 5">
        <text>5-amino-1-(5-phospho-beta-D-ribosyl)imidazole + hydrogencarbonate + ATP = 5-carboxyamino-1-(5-phospho-D-ribosyl)imidazole + ADP + phosphate + 2 H(+)</text>
        <dbReference type="Rhea" id="RHEA:19317"/>
        <dbReference type="ChEBI" id="CHEBI:15378"/>
        <dbReference type="ChEBI" id="CHEBI:17544"/>
        <dbReference type="ChEBI" id="CHEBI:30616"/>
        <dbReference type="ChEBI" id="CHEBI:43474"/>
        <dbReference type="ChEBI" id="CHEBI:58730"/>
        <dbReference type="ChEBI" id="CHEBI:137981"/>
        <dbReference type="ChEBI" id="CHEBI:456216"/>
        <dbReference type="EC" id="6.3.4.18"/>
    </reaction>
</comment>
<comment type="subunit">
    <text evidence="4 5">Homodimer.</text>
</comment>
<name>A0ABW5CB51_9PROT</name>
<feature type="binding site" evidence="4">
    <location>
        <begin position="191"/>
        <end position="194"/>
    </location>
    <ligand>
        <name>ATP</name>
        <dbReference type="ChEBI" id="CHEBI:30616"/>
    </ligand>
</feature>
<feature type="binding site" evidence="4">
    <location>
        <position position="199"/>
    </location>
    <ligand>
        <name>ATP</name>
        <dbReference type="ChEBI" id="CHEBI:30616"/>
    </ligand>
</feature>
<dbReference type="HAMAP" id="MF_01928">
    <property type="entry name" value="PurK"/>
    <property type="match status" value="1"/>
</dbReference>
<dbReference type="EC" id="6.3.4.18" evidence="4 5"/>
<dbReference type="Pfam" id="PF22660">
    <property type="entry name" value="RS_preATP-grasp-like"/>
    <property type="match status" value="1"/>
</dbReference>
<evidence type="ECO:0000313" key="7">
    <source>
        <dbReference type="EMBL" id="MFD2234078.1"/>
    </source>
</evidence>
<dbReference type="NCBIfam" id="TIGR01161">
    <property type="entry name" value="purK"/>
    <property type="match status" value="1"/>
</dbReference>
<dbReference type="PROSITE" id="PS50975">
    <property type="entry name" value="ATP_GRASP"/>
    <property type="match status" value="1"/>
</dbReference>
<evidence type="ECO:0000256" key="1">
    <source>
        <dbReference type="ARBA" id="ARBA00022741"/>
    </source>
</evidence>
<keyword evidence="2 4" id="KW-0658">Purine biosynthesis</keyword>
<sequence length="375" mass="39509">MTSAPFRLAPGGTVGIVGGGQLGRMAALAAARLGYRVHIFSPEPDSPAAQVAAAATVAAYTDPAALESFARAVDVVTFEFENIPADSVRRLAEIVPVRPSWTVLETAQDRIVEKRFFNGIGIATAPWRAVDGVAALEAALAEIGRPAVLKTARMGYDGKGQVRIDADTDAAAAWAALGKAPGGAAGSAILEGFIDFQGEISVVIARGGDGAWAAFDPAWNVHRHHILHTSTVPAPIPAATATAAIDIARRAAEALDVIGLLAVEMFVTPDGLLVNEMAPRPHNSGHWTIDACLTDQFEQFIRAVCGLPLGSPRRHSDAVMTNLIGDEAADWLDLLRDPEAHLHLYGKAEARPGRKMGHVTRLHRPGGGFDEATMI</sequence>
<protein>
    <recommendedName>
        <fullName evidence="4 5">N5-carboxyaminoimidazole ribonucleotide synthase</fullName>
        <shortName evidence="4 5">N5-CAIR synthase</shortName>
        <ecNumber evidence="4 5">6.3.4.18</ecNumber>
    </recommendedName>
    <alternativeName>
        <fullName evidence="4 5">5-(carboxyamino)imidazole ribonucleotide synthetase</fullName>
    </alternativeName>
</protein>
<feature type="domain" description="ATP-grasp" evidence="6">
    <location>
        <begin position="114"/>
        <end position="305"/>
    </location>
</feature>
<dbReference type="InterPro" id="IPR029752">
    <property type="entry name" value="D-isomer_DH_CS1"/>
</dbReference>
<dbReference type="NCBIfam" id="NF004679">
    <property type="entry name" value="PRK06019.1-5"/>
    <property type="match status" value="1"/>
</dbReference>
<keyword evidence="8" id="KW-1185">Reference proteome</keyword>
<comment type="similarity">
    <text evidence="4 5">Belongs to the PurK/PurT family.</text>
</comment>
<evidence type="ECO:0000259" key="6">
    <source>
        <dbReference type="PROSITE" id="PS50975"/>
    </source>
</evidence>
<dbReference type="Proteomes" id="UP001597296">
    <property type="component" value="Unassembled WGS sequence"/>
</dbReference>
<dbReference type="PROSITE" id="PS00065">
    <property type="entry name" value="D_2_HYDROXYACID_DH_1"/>
    <property type="match status" value="1"/>
</dbReference>
<feature type="binding site" evidence="4">
    <location>
        <position position="150"/>
    </location>
    <ligand>
        <name>ATP</name>
        <dbReference type="ChEBI" id="CHEBI:30616"/>
    </ligand>
</feature>
<organism evidence="7 8">
    <name type="scientific">Phaeospirillum tilakii</name>
    <dbReference type="NCBI Taxonomy" id="741673"/>
    <lineage>
        <taxon>Bacteria</taxon>
        <taxon>Pseudomonadati</taxon>
        <taxon>Pseudomonadota</taxon>
        <taxon>Alphaproteobacteria</taxon>
        <taxon>Rhodospirillales</taxon>
        <taxon>Rhodospirillaceae</taxon>
        <taxon>Phaeospirillum</taxon>
    </lineage>
</organism>
<dbReference type="SUPFAM" id="SSF56059">
    <property type="entry name" value="Glutathione synthetase ATP-binding domain-like"/>
    <property type="match status" value="1"/>
</dbReference>
<dbReference type="GO" id="GO:0034028">
    <property type="term" value="F:5-(carboxyamino)imidazole ribonucleotide synthase activity"/>
    <property type="evidence" value="ECO:0007669"/>
    <property type="project" value="UniProtKB-EC"/>
</dbReference>
<dbReference type="InterPro" id="IPR013815">
    <property type="entry name" value="ATP_grasp_subdomain_1"/>
</dbReference>
<accession>A0ABW5CB51</accession>
<proteinExistence type="inferred from homology"/>
<dbReference type="SUPFAM" id="SSF52440">
    <property type="entry name" value="PreATP-grasp domain"/>
    <property type="match status" value="1"/>
</dbReference>
<dbReference type="Pfam" id="PF02222">
    <property type="entry name" value="ATP-grasp"/>
    <property type="match status" value="1"/>
</dbReference>